<dbReference type="GO" id="GO:0050660">
    <property type="term" value="F:flavin adenine dinucleotide binding"/>
    <property type="evidence" value="ECO:0007669"/>
    <property type="project" value="InterPro"/>
</dbReference>
<dbReference type="PIRSF" id="PIRSF000137">
    <property type="entry name" value="Alcohol_oxidase"/>
    <property type="match status" value="1"/>
</dbReference>
<dbReference type="GO" id="GO:0016614">
    <property type="term" value="F:oxidoreductase activity, acting on CH-OH group of donors"/>
    <property type="evidence" value="ECO:0007669"/>
    <property type="project" value="InterPro"/>
</dbReference>
<dbReference type="InterPro" id="IPR007867">
    <property type="entry name" value="GMC_OxRtase_C"/>
</dbReference>
<dbReference type="PANTHER" id="PTHR11552">
    <property type="entry name" value="GLUCOSE-METHANOL-CHOLINE GMC OXIDOREDUCTASE"/>
    <property type="match status" value="1"/>
</dbReference>
<reference evidence="10 11" key="1">
    <citation type="journal article" date="2017" name="BMC Biol.">
        <title>Genomic innovations, transcriptional plasticity and gene loss underlying the evolution and divergence of two highly polyphagous and invasive Helicoverpa pest species.</title>
        <authorList>
            <person name="Pearce S.L."/>
            <person name="Clarke D.F."/>
            <person name="East P.D."/>
            <person name="Elfekih S."/>
            <person name="Gordon K.H."/>
            <person name="Jermiin L.S."/>
            <person name="McGaughran A."/>
            <person name="Oakeshott J.G."/>
            <person name="Papanikolaou A."/>
            <person name="Perera O.P."/>
            <person name="Rane R.V."/>
            <person name="Richards S."/>
            <person name="Tay W.T."/>
            <person name="Walsh T.K."/>
            <person name="Anderson A."/>
            <person name="Anderson C.J."/>
            <person name="Asgari S."/>
            <person name="Board P.G."/>
            <person name="Bretschneider A."/>
            <person name="Campbell P.M."/>
            <person name="Chertemps T."/>
            <person name="Christeller J.T."/>
            <person name="Coppin C.W."/>
            <person name="Downes S.J."/>
            <person name="Duan G."/>
            <person name="Farnsworth C.A."/>
            <person name="Good R.T."/>
            <person name="Han L.B."/>
            <person name="Han Y.C."/>
            <person name="Hatje K."/>
            <person name="Horne I."/>
            <person name="Huang Y.P."/>
            <person name="Hughes D.S."/>
            <person name="Jacquin-Joly E."/>
            <person name="James W."/>
            <person name="Jhangiani S."/>
            <person name="Kollmar M."/>
            <person name="Kuwar S.S."/>
            <person name="Li S."/>
            <person name="Liu N.Y."/>
            <person name="Maibeche M.T."/>
            <person name="Miller J.R."/>
            <person name="Montagne N."/>
            <person name="Perry T."/>
            <person name="Qu J."/>
            <person name="Song S.V."/>
            <person name="Sutton G.G."/>
            <person name="Vogel H."/>
            <person name="Walenz B.P."/>
            <person name="Xu W."/>
            <person name="Zhang H.J."/>
            <person name="Zou Z."/>
            <person name="Batterham P."/>
            <person name="Edwards O.R."/>
            <person name="Feyereisen R."/>
            <person name="Gibbs R.A."/>
            <person name="Heckel D.G."/>
            <person name="McGrath A."/>
            <person name="Robin C."/>
            <person name="Scherer S.E."/>
            <person name="Worley K.C."/>
            <person name="Wu Y.D."/>
        </authorList>
    </citation>
    <scope>NUCLEOTIDE SEQUENCE [LARGE SCALE GENOMIC DNA]</scope>
    <source>
        <strain evidence="10">Harm_GR_Male_#8</strain>
        <tissue evidence="10">Whole organism</tissue>
    </source>
</reference>
<dbReference type="PROSITE" id="PS00624">
    <property type="entry name" value="GMC_OXRED_2"/>
    <property type="match status" value="1"/>
</dbReference>
<evidence type="ECO:0000256" key="5">
    <source>
        <dbReference type="PIRSR" id="PIRSR000137-2"/>
    </source>
</evidence>
<keyword evidence="11" id="KW-1185">Reference proteome</keyword>
<dbReference type="Proteomes" id="UP000249218">
    <property type="component" value="Unassembled WGS sequence"/>
</dbReference>
<evidence type="ECO:0000256" key="2">
    <source>
        <dbReference type="ARBA" id="ARBA00010790"/>
    </source>
</evidence>
<sequence>METAAGVVRKLTKMQGILKLLTYLQLTAYLWPPEATVKDGAYADFVIIGGGTAGSIIASSLLKYKHVSVIVIEAGGMGEFETQQAGLFPLTKNTEYDWQFKTVENRVIQQGKVLGGSSQVNYMIYGNGYPVDYDEWASITNDSTWSFKNIFPLIKKAEKVTDKTILNSPDVAYHGTEGKIRLKRYHSGQSDAALNAYREMGYNVPNDINPKHEFGFSNAYLAIGQGNRQSTAYSFFSSEKDNPNLKVSYHSVATKIIFDENKRAIAVRVRTKDKKYITINVKKEVIITAGTFKSPQVLMLSGIGPKQHLESKNIKVVSDLPVGQNLQDHPTAVMVYKMGPVQPAPPPNPHEFPVELISGRVAKDKCQKRASYIIHSGVIVSPLFFFTLCSYVFNLRNEVCDRIYKELSGRQIFLLTNGLLYPESRGEVILNSTDPDEKPIIKLGLYSHQRDVERHAEYVQHYYEKVKAHYNKSNGYEFVDPGLEMCKGLKNGTHDYWKCYIRGMSTTLYNYVGTCAMGSVVDSKLRVIGVKGVRVADASVMPKIVGANVEASVNIIAEKLVDILIEKYKPSAY</sequence>
<evidence type="ECO:0000256" key="1">
    <source>
        <dbReference type="ARBA" id="ARBA00001974"/>
    </source>
</evidence>
<evidence type="ECO:0000256" key="7">
    <source>
        <dbReference type="SAM" id="Phobius"/>
    </source>
</evidence>
<keyword evidence="7" id="KW-0812">Transmembrane</keyword>
<evidence type="ECO:0000256" key="3">
    <source>
        <dbReference type="ARBA" id="ARBA00022630"/>
    </source>
</evidence>
<dbReference type="SUPFAM" id="SSF54373">
    <property type="entry name" value="FAD-linked reductases, C-terminal domain"/>
    <property type="match status" value="1"/>
</dbReference>
<dbReference type="InterPro" id="IPR000172">
    <property type="entry name" value="GMC_OxRdtase_N"/>
</dbReference>
<organism evidence="10 11">
    <name type="scientific">Helicoverpa armigera</name>
    <name type="common">Cotton bollworm</name>
    <name type="synonym">Heliothis armigera</name>
    <dbReference type="NCBI Taxonomy" id="29058"/>
    <lineage>
        <taxon>Eukaryota</taxon>
        <taxon>Metazoa</taxon>
        <taxon>Ecdysozoa</taxon>
        <taxon>Arthropoda</taxon>
        <taxon>Hexapoda</taxon>
        <taxon>Insecta</taxon>
        <taxon>Pterygota</taxon>
        <taxon>Neoptera</taxon>
        <taxon>Endopterygota</taxon>
        <taxon>Lepidoptera</taxon>
        <taxon>Glossata</taxon>
        <taxon>Ditrysia</taxon>
        <taxon>Noctuoidea</taxon>
        <taxon>Noctuidae</taxon>
        <taxon>Heliothinae</taxon>
        <taxon>Helicoverpa</taxon>
    </lineage>
</organism>
<feature type="domain" description="Glucose-methanol-choline oxidoreductase N-terminal" evidence="8">
    <location>
        <begin position="111"/>
        <end position="134"/>
    </location>
</feature>
<dbReference type="Gene3D" id="3.30.560.10">
    <property type="entry name" value="Glucose Oxidase, domain 3"/>
    <property type="match status" value="1"/>
</dbReference>
<evidence type="ECO:0000259" key="8">
    <source>
        <dbReference type="PROSITE" id="PS00623"/>
    </source>
</evidence>
<dbReference type="Pfam" id="PF05199">
    <property type="entry name" value="GMC_oxred_C"/>
    <property type="match status" value="1"/>
</dbReference>
<feature type="transmembrane region" description="Helical" evidence="7">
    <location>
        <begin position="372"/>
        <end position="393"/>
    </location>
</feature>
<feature type="binding site" evidence="5">
    <location>
        <position position="113"/>
    </location>
    <ligand>
        <name>FAD</name>
        <dbReference type="ChEBI" id="CHEBI:57692"/>
    </ligand>
</feature>
<dbReference type="InterPro" id="IPR012132">
    <property type="entry name" value="GMC_OxRdtase"/>
</dbReference>
<proteinExistence type="inferred from homology"/>
<keyword evidence="7" id="KW-0472">Membrane</keyword>
<dbReference type="OrthoDB" id="269227at2759"/>
<dbReference type="Pfam" id="PF00732">
    <property type="entry name" value="GMC_oxred_N"/>
    <property type="match status" value="1"/>
</dbReference>
<accession>A0A2W1BFD2</accession>
<comment type="cofactor">
    <cofactor evidence="1 5">
        <name>FAD</name>
        <dbReference type="ChEBI" id="CHEBI:57692"/>
    </cofactor>
</comment>
<dbReference type="Gene3D" id="3.50.50.60">
    <property type="entry name" value="FAD/NAD(P)-binding domain"/>
    <property type="match status" value="1"/>
</dbReference>
<evidence type="ECO:0000313" key="10">
    <source>
        <dbReference type="EMBL" id="PZC73782.1"/>
    </source>
</evidence>
<comment type="similarity">
    <text evidence="2 6">Belongs to the GMC oxidoreductase family.</text>
</comment>
<feature type="domain" description="Glucose-methanol-choline oxidoreductase N-terminal" evidence="9">
    <location>
        <begin position="290"/>
        <end position="304"/>
    </location>
</feature>
<keyword evidence="3 6" id="KW-0285">Flavoprotein</keyword>
<evidence type="ECO:0000259" key="9">
    <source>
        <dbReference type="PROSITE" id="PS00624"/>
    </source>
</evidence>
<dbReference type="SUPFAM" id="SSF51905">
    <property type="entry name" value="FAD/NAD(P)-binding domain"/>
    <property type="match status" value="1"/>
</dbReference>
<keyword evidence="4 5" id="KW-0274">FAD</keyword>
<evidence type="ECO:0000313" key="11">
    <source>
        <dbReference type="Proteomes" id="UP000249218"/>
    </source>
</evidence>
<name>A0A2W1BFD2_HELAM</name>
<evidence type="ECO:0000256" key="6">
    <source>
        <dbReference type="RuleBase" id="RU003968"/>
    </source>
</evidence>
<dbReference type="InterPro" id="IPR036188">
    <property type="entry name" value="FAD/NAD-bd_sf"/>
</dbReference>
<evidence type="ECO:0000256" key="4">
    <source>
        <dbReference type="ARBA" id="ARBA00022827"/>
    </source>
</evidence>
<dbReference type="AlphaFoldDB" id="A0A2W1BFD2"/>
<dbReference type="PROSITE" id="PS00623">
    <property type="entry name" value="GMC_OXRED_1"/>
    <property type="match status" value="1"/>
</dbReference>
<gene>
    <name evidence="10" type="primary">HaOG208793</name>
    <name evidence="10" type="ORF">B5X24_HaOG208793</name>
</gene>
<dbReference type="EMBL" id="KZ150085">
    <property type="protein sequence ID" value="PZC73782.1"/>
    <property type="molecule type" value="Genomic_DNA"/>
</dbReference>
<protein>
    <recommendedName>
        <fullName evidence="8 9">Glucose-methanol-choline oxidoreductase N-terminal domain-containing protein</fullName>
    </recommendedName>
</protein>
<keyword evidence="7" id="KW-1133">Transmembrane helix</keyword>
<dbReference type="PANTHER" id="PTHR11552:SF147">
    <property type="entry name" value="CHOLINE DEHYDROGENASE, MITOCHONDRIAL"/>
    <property type="match status" value="1"/>
</dbReference>